<dbReference type="GO" id="GO:0000978">
    <property type="term" value="F:RNA polymerase II cis-regulatory region sequence-specific DNA binding"/>
    <property type="evidence" value="ECO:0007669"/>
    <property type="project" value="TreeGrafter"/>
</dbReference>
<dbReference type="Gene3D" id="3.40.1800.20">
    <property type="match status" value="1"/>
</dbReference>
<dbReference type="PROSITE" id="PS00028">
    <property type="entry name" value="ZINC_FINGER_C2H2_1"/>
    <property type="match status" value="7"/>
</dbReference>
<dbReference type="Pfam" id="PF07776">
    <property type="entry name" value="zf-AD"/>
    <property type="match status" value="1"/>
</dbReference>
<dbReference type="PANTHER" id="PTHR24390">
    <property type="entry name" value="ZINC FINGER PROTEIN"/>
    <property type="match status" value="1"/>
</dbReference>
<dbReference type="PROSITE" id="PS50157">
    <property type="entry name" value="ZINC_FINGER_C2H2_2"/>
    <property type="match status" value="8"/>
</dbReference>
<keyword evidence="4" id="KW-0677">Repeat</keyword>
<feature type="domain" description="C2H2-type" evidence="10">
    <location>
        <begin position="247"/>
        <end position="274"/>
    </location>
</feature>
<dbReference type="EMBL" id="HBUE01231088">
    <property type="protein sequence ID" value="CAG6544944.1"/>
    <property type="molecule type" value="Transcribed_RNA"/>
</dbReference>
<feature type="domain" description="C2H2-type" evidence="10">
    <location>
        <begin position="210"/>
        <end position="238"/>
    </location>
</feature>
<dbReference type="InterPro" id="IPR012934">
    <property type="entry name" value="Znf_AD"/>
</dbReference>
<evidence type="ECO:0000259" key="10">
    <source>
        <dbReference type="PROSITE" id="PS50157"/>
    </source>
</evidence>
<evidence type="ECO:0000256" key="8">
    <source>
        <dbReference type="PROSITE-ProRule" id="PRU00042"/>
    </source>
</evidence>
<dbReference type="SMART" id="SM00868">
    <property type="entry name" value="zf-AD"/>
    <property type="match status" value="1"/>
</dbReference>
<dbReference type="Gene3D" id="3.30.160.60">
    <property type="entry name" value="Classic Zinc Finger"/>
    <property type="match status" value="7"/>
</dbReference>
<keyword evidence="7" id="KW-0539">Nucleus</keyword>
<keyword evidence="3 9" id="KW-0479">Metal-binding</keyword>
<dbReference type="Pfam" id="PF00096">
    <property type="entry name" value="zf-C2H2"/>
    <property type="match status" value="6"/>
</dbReference>
<feature type="domain" description="C2H2-type" evidence="10">
    <location>
        <begin position="387"/>
        <end position="409"/>
    </location>
</feature>
<sequence length="451" mass="50919">MATVVPECCRCCLTEDERDLIFVFDVLDEFESRICDLIETCGGIEITEDDAYSKSICGNCLNDLANAARFRDRCAKTEQVLQNASITVVEEDDDVVFEQEQDQLDTTPGLIKLEEEDGDTRDSGEPRIQFIIADDPNDPELAKFDYDELISSQDSELLPDDFEELKTKEKNVEKVVRPRPLQLKFVCPECGAGFVMQKNLVKHLASHHSFVCGVCLKTFENESDLQTHLAQGHDDSSQPTDNPKKKHVCEFCRKAFVSNSALTAHIRVHTKERPFPCSFCTKRFRTVGALELHERRHNGIKPYKCDICGRGFAESSNLKVHRQTHTKEKPHVCTVCNRAFARVFLLKIHQRTHTGERPFACVDCGKCFSQQGDLAAHRRIHSGDRPHTCDVCGRSFIKSSGLLQHRKRHKLALGGEVLDGVEELIVGEFEVEEDHVEEEESGDGEEVLGLV</sequence>
<feature type="domain" description="C2H2-type" evidence="10">
    <location>
        <begin position="331"/>
        <end position="358"/>
    </location>
</feature>
<feature type="domain" description="C2H2-type" evidence="10">
    <location>
        <begin position="303"/>
        <end position="330"/>
    </location>
</feature>
<organism evidence="12">
    <name type="scientific">Culex pipiens</name>
    <name type="common">House mosquito</name>
    <dbReference type="NCBI Taxonomy" id="7175"/>
    <lineage>
        <taxon>Eukaryota</taxon>
        <taxon>Metazoa</taxon>
        <taxon>Ecdysozoa</taxon>
        <taxon>Arthropoda</taxon>
        <taxon>Hexapoda</taxon>
        <taxon>Insecta</taxon>
        <taxon>Pterygota</taxon>
        <taxon>Neoptera</taxon>
        <taxon>Endopterygota</taxon>
        <taxon>Diptera</taxon>
        <taxon>Nematocera</taxon>
        <taxon>Culicoidea</taxon>
        <taxon>Culicidae</taxon>
        <taxon>Culicinae</taxon>
        <taxon>Culicini</taxon>
        <taxon>Culex</taxon>
        <taxon>Culex</taxon>
    </lineage>
</organism>
<comment type="subcellular location">
    <subcellularLocation>
        <location evidence="2">Nucleus</location>
    </subcellularLocation>
</comment>
<feature type="binding site" evidence="9">
    <location>
        <position position="9"/>
    </location>
    <ligand>
        <name>Zn(2+)</name>
        <dbReference type="ChEBI" id="CHEBI:29105"/>
    </ligand>
</feature>
<dbReference type="FunFam" id="3.30.160.60:FF:000303">
    <property type="entry name" value="Zinc finger protein 41"/>
    <property type="match status" value="1"/>
</dbReference>
<comment type="function">
    <text evidence="1">May be involved in transcriptional regulation.</text>
</comment>
<dbReference type="GO" id="GO:0005634">
    <property type="term" value="C:nucleus"/>
    <property type="evidence" value="ECO:0007669"/>
    <property type="project" value="UniProtKB-SubCell"/>
</dbReference>
<evidence type="ECO:0000256" key="1">
    <source>
        <dbReference type="ARBA" id="ARBA00003767"/>
    </source>
</evidence>
<feature type="domain" description="C2H2-type" evidence="10">
    <location>
        <begin position="275"/>
        <end position="302"/>
    </location>
</feature>
<dbReference type="SUPFAM" id="SSF57716">
    <property type="entry name" value="Glucocorticoid receptor-like (DNA-binding domain)"/>
    <property type="match status" value="1"/>
</dbReference>
<keyword evidence="5 8" id="KW-0863">Zinc-finger</keyword>
<dbReference type="FunFam" id="3.30.160.60:FF:000145">
    <property type="entry name" value="Zinc finger protein 574"/>
    <property type="match status" value="1"/>
</dbReference>
<evidence type="ECO:0000256" key="4">
    <source>
        <dbReference type="ARBA" id="ARBA00022737"/>
    </source>
</evidence>
<dbReference type="GO" id="GO:0008270">
    <property type="term" value="F:zinc ion binding"/>
    <property type="evidence" value="ECO:0007669"/>
    <property type="project" value="UniProtKB-UniRule"/>
</dbReference>
<dbReference type="FunFam" id="3.30.160.60:FF:001158">
    <property type="entry name" value="zinc finger protein 22"/>
    <property type="match status" value="1"/>
</dbReference>
<feature type="binding site" evidence="9">
    <location>
        <position position="57"/>
    </location>
    <ligand>
        <name>Zn(2+)</name>
        <dbReference type="ChEBI" id="CHEBI:29105"/>
    </ligand>
</feature>
<feature type="binding site" evidence="9">
    <location>
        <position position="60"/>
    </location>
    <ligand>
        <name>Zn(2+)</name>
        <dbReference type="ChEBI" id="CHEBI:29105"/>
    </ligand>
</feature>
<evidence type="ECO:0000259" key="11">
    <source>
        <dbReference type="PROSITE" id="PS51915"/>
    </source>
</evidence>
<dbReference type="FunFam" id="3.30.160.60:FF:000634">
    <property type="entry name" value="Zinc finger X-chromosomal protein"/>
    <property type="match status" value="1"/>
</dbReference>
<keyword evidence="6 9" id="KW-0862">Zinc</keyword>
<dbReference type="PANTHER" id="PTHR24390:SF237">
    <property type="entry name" value="FI23536P1-RELATED"/>
    <property type="match status" value="1"/>
</dbReference>
<evidence type="ECO:0000256" key="2">
    <source>
        <dbReference type="ARBA" id="ARBA00004123"/>
    </source>
</evidence>
<feature type="domain" description="C2H2-type" evidence="10">
    <location>
        <begin position="359"/>
        <end position="386"/>
    </location>
</feature>
<dbReference type="SUPFAM" id="SSF57667">
    <property type="entry name" value="beta-beta-alpha zinc fingers"/>
    <property type="match status" value="4"/>
</dbReference>
<name>A0A8D8PBY3_CULPI</name>
<evidence type="ECO:0000256" key="9">
    <source>
        <dbReference type="PROSITE-ProRule" id="PRU01263"/>
    </source>
</evidence>
<proteinExistence type="predicted"/>
<evidence type="ECO:0000256" key="3">
    <source>
        <dbReference type="ARBA" id="ARBA00022723"/>
    </source>
</evidence>
<dbReference type="SMART" id="SM00355">
    <property type="entry name" value="ZnF_C2H2"/>
    <property type="match status" value="8"/>
</dbReference>
<dbReference type="FunFam" id="3.30.160.60:FF:000624">
    <property type="entry name" value="zinc finger protein 697"/>
    <property type="match status" value="1"/>
</dbReference>
<evidence type="ECO:0000256" key="5">
    <source>
        <dbReference type="ARBA" id="ARBA00022771"/>
    </source>
</evidence>
<dbReference type="Pfam" id="PF12874">
    <property type="entry name" value="zf-met"/>
    <property type="match status" value="1"/>
</dbReference>
<dbReference type="PROSITE" id="PS51915">
    <property type="entry name" value="ZAD"/>
    <property type="match status" value="1"/>
</dbReference>
<dbReference type="InterPro" id="IPR036236">
    <property type="entry name" value="Znf_C2H2_sf"/>
</dbReference>
<dbReference type="Pfam" id="PF13912">
    <property type="entry name" value="zf-C2H2_6"/>
    <property type="match status" value="1"/>
</dbReference>
<evidence type="ECO:0000256" key="6">
    <source>
        <dbReference type="ARBA" id="ARBA00022833"/>
    </source>
</evidence>
<dbReference type="AlphaFoldDB" id="A0A8D8PBY3"/>
<feature type="domain" description="C2H2-type" evidence="10">
    <location>
        <begin position="185"/>
        <end position="207"/>
    </location>
</feature>
<protein>
    <submittedName>
        <fullName evidence="12">Zinc finger protein 26</fullName>
    </submittedName>
</protein>
<reference evidence="12" key="1">
    <citation type="submission" date="2021-05" db="EMBL/GenBank/DDBJ databases">
        <authorList>
            <person name="Alioto T."/>
            <person name="Alioto T."/>
            <person name="Gomez Garrido J."/>
        </authorList>
    </citation>
    <scope>NUCLEOTIDE SEQUENCE</scope>
</reference>
<feature type="domain" description="ZAD" evidence="11">
    <location>
        <begin position="7"/>
        <end position="84"/>
    </location>
</feature>
<evidence type="ECO:0000313" key="12">
    <source>
        <dbReference type="EMBL" id="CAG6597082.1"/>
    </source>
</evidence>
<dbReference type="GO" id="GO:0006357">
    <property type="term" value="P:regulation of transcription by RNA polymerase II"/>
    <property type="evidence" value="ECO:0007669"/>
    <property type="project" value="TreeGrafter"/>
</dbReference>
<dbReference type="InterPro" id="IPR013087">
    <property type="entry name" value="Znf_C2H2_type"/>
</dbReference>
<dbReference type="GO" id="GO:0003700">
    <property type="term" value="F:DNA-binding transcription factor activity"/>
    <property type="evidence" value="ECO:0007669"/>
    <property type="project" value="TreeGrafter"/>
</dbReference>
<accession>A0A8D8PBY3</accession>
<evidence type="ECO:0000256" key="7">
    <source>
        <dbReference type="ARBA" id="ARBA00023242"/>
    </source>
</evidence>
<feature type="binding site" evidence="9">
    <location>
        <position position="12"/>
    </location>
    <ligand>
        <name>Zn(2+)</name>
        <dbReference type="ChEBI" id="CHEBI:29105"/>
    </ligand>
</feature>
<dbReference type="EMBL" id="HBUE01337888">
    <property type="protein sequence ID" value="CAG6597082.1"/>
    <property type="molecule type" value="Transcribed_RNA"/>
</dbReference>